<proteinExistence type="predicted"/>
<evidence type="ECO:0000313" key="1">
    <source>
        <dbReference type="EMBL" id="RLU20218.1"/>
    </source>
</evidence>
<dbReference type="Proteomes" id="UP000279307">
    <property type="component" value="Chromosome 7"/>
</dbReference>
<name>A0A3L8DK53_OOCBI</name>
<dbReference type="EMBL" id="QOIP01000007">
    <property type="protein sequence ID" value="RLU20218.1"/>
    <property type="molecule type" value="Genomic_DNA"/>
</dbReference>
<sequence length="179" mass="20284">MTHSTHSAVRIERTRQTFRNAGFAPLRSAVGFRTTTDQYWKSIMTGRIVPPRIHGNLPRARAAQPFRERRVLHGTCVRHALRKNDEPPDERTASSCIHQFTATSNAPTRMHARAHGGGTRRLKRVRSIVEKGVSPQARERDAMVGRRKKTKGGWNRRSRFLIGDATTCSHRTGGIIIMR</sequence>
<organism evidence="1 2">
    <name type="scientific">Ooceraea biroi</name>
    <name type="common">Clonal raider ant</name>
    <name type="synonym">Cerapachys biroi</name>
    <dbReference type="NCBI Taxonomy" id="2015173"/>
    <lineage>
        <taxon>Eukaryota</taxon>
        <taxon>Metazoa</taxon>
        <taxon>Ecdysozoa</taxon>
        <taxon>Arthropoda</taxon>
        <taxon>Hexapoda</taxon>
        <taxon>Insecta</taxon>
        <taxon>Pterygota</taxon>
        <taxon>Neoptera</taxon>
        <taxon>Endopterygota</taxon>
        <taxon>Hymenoptera</taxon>
        <taxon>Apocrita</taxon>
        <taxon>Aculeata</taxon>
        <taxon>Formicoidea</taxon>
        <taxon>Formicidae</taxon>
        <taxon>Dorylinae</taxon>
        <taxon>Ooceraea</taxon>
    </lineage>
</organism>
<comment type="caution">
    <text evidence="1">The sequence shown here is derived from an EMBL/GenBank/DDBJ whole genome shotgun (WGS) entry which is preliminary data.</text>
</comment>
<dbReference type="AlphaFoldDB" id="A0A3L8DK53"/>
<gene>
    <name evidence="1" type="ORF">DMN91_006825</name>
</gene>
<accession>A0A3L8DK53</accession>
<evidence type="ECO:0000313" key="2">
    <source>
        <dbReference type="Proteomes" id="UP000279307"/>
    </source>
</evidence>
<reference evidence="1 2" key="1">
    <citation type="journal article" date="2018" name="Genome Res.">
        <title>The genomic architecture and molecular evolution of ant odorant receptors.</title>
        <authorList>
            <person name="McKenzie S.K."/>
            <person name="Kronauer D.J.C."/>
        </authorList>
    </citation>
    <scope>NUCLEOTIDE SEQUENCE [LARGE SCALE GENOMIC DNA]</scope>
    <source>
        <strain evidence="1">Clonal line C1</strain>
    </source>
</reference>
<protein>
    <submittedName>
        <fullName evidence="1">Uncharacterized protein</fullName>
    </submittedName>
</protein>